<reference evidence="2" key="1">
    <citation type="submission" date="2020-08" db="EMBL/GenBank/DDBJ databases">
        <title>Multicomponent nature underlies the extraordinary mechanical properties of spider dragline silk.</title>
        <authorList>
            <person name="Kono N."/>
            <person name="Nakamura H."/>
            <person name="Mori M."/>
            <person name="Yoshida Y."/>
            <person name="Ohtoshi R."/>
            <person name="Malay A.D."/>
            <person name="Moran D.A.P."/>
            <person name="Tomita M."/>
            <person name="Numata K."/>
            <person name="Arakawa K."/>
        </authorList>
    </citation>
    <scope>NUCLEOTIDE SEQUENCE</scope>
</reference>
<evidence type="ECO:0000313" key="3">
    <source>
        <dbReference type="Proteomes" id="UP000886998"/>
    </source>
</evidence>
<evidence type="ECO:0000256" key="1">
    <source>
        <dbReference type="SAM" id="MobiDB-lite"/>
    </source>
</evidence>
<dbReference type="OrthoDB" id="10303237at2759"/>
<proteinExistence type="predicted"/>
<name>A0A8X6Y877_9ARAC</name>
<gene>
    <name evidence="2" type="ORF">TNIN_297841</name>
</gene>
<feature type="compositionally biased region" description="Basic and acidic residues" evidence="1">
    <location>
        <begin position="80"/>
        <end position="100"/>
    </location>
</feature>
<organism evidence="2 3">
    <name type="scientific">Trichonephila inaurata madagascariensis</name>
    <dbReference type="NCBI Taxonomy" id="2747483"/>
    <lineage>
        <taxon>Eukaryota</taxon>
        <taxon>Metazoa</taxon>
        <taxon>Ecdysozoa</taxon>
        <taxon>Arthropoda</taxon>
        <taxon>Chelicerata</taxon>
        <taxon>Arachnida</taxon>
        <taxon>Araneae</taxon>
        <taxon>Araneomorphae</taxon>
        <taxon>Entelegynae</taxon>
        <taxon>Araneoidea</taxon>
        <taxon>Nephilidae</taxon>
        <taxon>Trichonephila</taxon>
        <taxon>Trichonephila inaurata</taxon>
    </lineage>
</organism>
<evidence type="ECO:0000313" key="2">
    <source>
        <dbReference type="EMBL" id="GFY66391.1"/>
    </source>
</evidence>
<keyword evidence="3" id="KW-1185">Reference proteome</keyword>
<dbReference type="Proteomes" id="UP000886998">
    <property type="component" value="Unassembled WGS sequence"/>
</dbReference>
<comment type="caution">
    <text evidence="2">The sequence shown here is derived from an EMBL/GenBank/DDBJ whole genome shotgun (WGS) entry which is preliminary data.</text>
</comment>
<feature type="region of interest" description="Disordered" evidence="1">
    <location>
        <begin position="69"/>
        <end position="100"/>
    </location>
</feature>
<dbReference type="AlphaFoldDB" id="A0A8X6Y877"/>
<accession>A0A8X6Y877</accession>
<dbReference type="EMBL" id="BMAV01016016">
    <property type="protein sequence ID" value="GFY66391.1"/>
    <property type="molecule type" value="Genomic_DNA"/>
</dbReference>
<sequence length="100" mass="11841">MRMEKWKASLYLNLLRDRYSHFIFQKLHSTAKPEPKTYLIVETPNFLLSTKRSLNVCLSLMFCHHPNVASKKAKSNPFNESERKGEKDQGTWNKEREQRG</sequence>
<protein>
    <submittedName>
        <fullName evidence="2">Uncharacterized protein</fullName>
    </submittedName>
</protein>